<feature type="compositionally biased region" description="Polar residues" evidence="2">
    <location>
        <begin position="634"/>
        <end position="654"/>
    </location>
</feature>
<feature type="compositionally biased region" description="Polar residues" evidence="2">
    <location>
        <begin position="1917"/>
        <end position="1952"/>
    </location>
</feature>
<feature type="region of interest" description="Disordered" evidence="2">
    <location>
        <begin position="1544"/>
        <end position="1570"/>
    </location>
</feature>
<feature type="region of interest" description="Disordered" evidence="2">
    <location>
        <begin position="1223"/>
        <end position="1252"/>
    </location>
</feature>
<feature type="region of interest" description="Disordered" evidence="2">
    <location>
        <begin position="633"/>
        <end position="654"/>
    </location>
</feature>
<reference evidence="4" key="1">
    <citation type="submission" date="2022-11" db="EMBL/GenBank/DDBJ databases">
        <title>Centuries of genome instability and evolution in soft-shell clam transmissible cancer (bioRxiv).</title>
        <authorList>
            <person name="Hart S.F.M."/>
            <person name="Yonemitsu M.A."/>
            <person name="Giersch R.M."/>
            <person name="Beal B.F."/>
            <person name="Arriagada G."/>
            <person name="Davis B.W."/>
            <person name="Ostrander E.A."/>
            <person name="Goff S.P."/>
            <person name="Metzger M.J."/>
        </authorList>
    </citation>
    <scope>NUCLEOTIDE SEQUENCE</scope>
    <source>
        <strain evidence="4">MELC-2E11</strain>
        <tissue evidence="4">Siphon/mantle</tissue>
    </source>
</reference>
<feature type="compositionally biased region" description="Polar residues" evidence="2">
    <location>
        <begin position="1638"/>
        <end position="1693"/>
    </location>
</feature>
<feature type="compositionally biased region" description="Polar residues" evidence="2">
    <location>
        <begin position="900"/>
        <end position="936"/>
    </location>
</feature>
<feature type="compositionally biased region" description="Polar residues" evidence="2">
    <location>
        <begin position="1586"/>
        <end position="1613"/>
    </location>
</feature>
<feature type="compositionally biased region" description="Polar residues" evidence="2">
    <location>
        <begin position="673"/>
        <end position="700"/>
    </location>
</feature>
<evidence type="ECO:0000313" key="4">
    <source>
        <dbReference type="EMBL" id="WAR10617.1"/>
    </source>
</evidence>
<keyword evidence="1" id="KW-0863">Zinc-finger</keyword>
<feature type="compositionally biased region" description="Polar residues" evidence="2">
    <location>
        <begin position="1709"/>
        <end position="1725"/>
    </location>
</feature>
<feature type="region of interest" description="Disordered" evidence="2">
    <location>
        <begin position="1398"/>
        <end position="1523"/>
    </location>
</feature>
<feature type="compositionally biased region" description="Polar residues" evidence="2">
    <location>
        <begin position="1761"/>
        <end position="1798"/>
    </location>
</feature>
<organism evidence="4 5">
    <name type="scientific">Mya arenaria</name>
    <name type="common">Soft-shell clam</name>
    <dbReference type="NCBI Taxonomy" id="6604"/>
    <lineage>
        <taxon>Eukaryota</taxon>
        <taxon>Metazoa</taxon>
        <taxon>Spiralia</taxon>
        <taxon>Lophotrochozoa</taxon>
        <taxon>Mollusca</taxon>
        <taxon>Bivalvia</taxon>
        <taxon>Autobranchia</taxon>
        <taxon>Heteroconchia</taxon>
        <taxon>Euheterodonta</taxon>
        <taxon>Imparidentia</taxon>
        <taxon>Neoheterodontei</taxon>
        <taxon>Myida</taxon>
        <taxon>Myoidea</taxon>
        <taxon>Myidae</taxon>
        <taxon>Mya</taxon>
    </lineage>
</organism>
<feature type="region of interest" description="Disordered" evidence="2">
    <location>
        <begin position="1582"/>
        <end position="1613"/>
    </location>
</feature>
<feature type="region of interest" description="Disordered" evidence="2">
    <location>
        <begin position="578"/>
        <end position="609"/>
    </location>
</feature>
<dbReference type="InterPro" id="IPR000315">
    <property type="entry name" value="Znf_B-box"/>
</dbReference>
<feature type="region of interest" description="Disordered" evidence="2">
    <location>
        <begin position="1002"/>
        <end position="1042"/>
    </location>
</feature>
<feature type="compositionally biased region" description="Polar residues" evidence="2">
    <location>
        <begin position="1160"/>
        <end position="1184"/>
    </location>
</feature>
<feature type="region of interest" description="Disordered" evidence="2">
    <location>
        <begin position="1635"/>
        <end position="1731"/>
    </location>
</feature>
<evidence type="ECO:0000256" key="2">
    <source>
        <dbReference type="SAM" id="MobiDB-lite"/>
    </source>
</evidence>
<evidence type="ECO:0000259" key="3">
    <source>
        <dbReference type="PROSITE" id="PS50119"/>
    </source>
</evidence>
<feature type="region of interest" description="Disordered" evidence="2">
    <location>
        <begin position="1054"/>
        <end position="1091"/>
    </location>
</feature>
<feature type="compositionally biased region" description="Polar residues" evidence="2">
    <location>
        <begin position="848"/>
        <end position="864"/>
    </location>
</feature>
<feature type="region of interest" description="Disordered" evidence="2">
    <location>
        <begin position="1104"/>
        <end position="1135"/>
    </location>
</feature>
<dbReference type="PANTHER" id="PTHR33480">
    <property type="entry name" value="SET DOMAIN-CONTAINING PROTEIN-RELATED"/>
    <property type="match status" value="1"/>
</dbReference>
<dbReference type="Gene3D" id="2.170.270.10">
    <property type="entry name" value="SET domain"/>
    <property type="match status" value="1"/>
</dbReference>
<feature type="region of interest" description="Disordered" evidence="2">
    <location>
        <begin position="1159"/>
        <end position="1184"/>
    </location>
</feature>
<dbReference type="Proteomes" id="UP001164746">
    <property type="component" value="Chromosome 7"/>
</dbReference>
<feature type="compositionally biased region" description="Polar residues" evidence="2">
    <location>
        <begin position="1225"/>
        <end position="1252"/>
    </location>
</feature>
<keyword evidence="1" id="KW-0479">Metal-binding</keyword>
<gene>
    <name evidence="4" type="ORF">MAR_035693</name>
</gene>
<dbReference type="InterPro" id="IPR046341">
    <property type="entry name" value="SET_dom_sf"/>
</dbReference>
<feature type="region of interest" description="Disordered" evidence="2">
    <location>
        <begin position="1274"/>
        <end position="1384"/>
    </location>
</feature>
<feature type="compositionally biased region" description="Polar residues" evidence="2">
    <location>
        <begin position="1056"/>
        <end position="1091"/>
    </location>
</feature>
<dbReference type="Pfam" id="PF00856">
    <property type="entry name" value="SET"/>
    <property type="match status" value="1"/>
</dbReference>
<feature type="compositionally biased region" description="Polar residues" evidence="2">
    <location>
        <begin position="1426"/>
        <end position="1479"/>
    </location>
</feature>
<feature type="compositionally biased region" description="Polar residues" evidence="2">
    <location>
        <begin position="1547"/>
        <end position="1570"/>
    </location>
</feature>
<proteinExistence type="predicted"/>
<evidence type="ECO:0000313" key="5">
    <source>
        <dbReference type="Proteomes" id="UP001164746"/>
    </source>
</evidence>
<dbReference type="EMBL" id="CP111018">
    <property type="protein sequence ID" value="WAR10617.1"/>
    <property type="molecule type" value="Genomic_DNA"/>
</dbReference>
<dbReference type="SUPFAM" id="SSF57845">
    <property type="entry name" value="B-box zinc-binding domain"/>
    <property type="match status" value="1"/>
</dbReference>
<dbReference type="PROSITE" id="PS50119">
    <property type="entry name" value="ZF_BBOX"/>
    <property type="match status" value="1"/>
</dbReference>
<dbReference type="InterPro" id="IPR001214">
    <property type="entry name" value="SET_dom"/>
</dbReference>
<keyword evidence="5" id="KW-1185">Reference proteome</keyword>
<feature type="region of interest" description="Disordered" evidence="2">
    <location>
        <begin position="847"/>
        <end position="868"/>
    </location>
</feature>
<feature type="domain" description="B box-type" evidence="3">
    <location>
        <begin position="60"/>
        <end position="93"/>
    </location>
</feature>
<feature type="region of interest" description="Disordered" evidence="2">
    <location>
        <begin position="1759"/>
        <end position="1837"/>
    </location>
</feature>
<feature type="region of interest" description="Disordered" evidence="2">
    <location>
        <begin position="720"/>
        <end position="824"/>
    </location>
</feature>
<feature type="region of interest" description="Disordered" evidence="2">
    <location>
        <begin position="275"/>
        <end position="405"/>
    </location>
</feature>
<feature type="compositionally biased region" description="Polar residues" evidence="2">
    <location>
        <begin position="1815"/>
        <end position="1837"/>
    </location>
</feature>
<keyword evidence="1" id="KW-0862">Zinc</keyword>
<dbReference type="CDD" id="cd19756">
    <property type="entry name" value="Bbox2"/>
    <property type="match status" value="1"/>
</dbReference>
<evidence type="ECO:0000256" key="1">
    <source>
        <dbReference type="PROSITE-ProRule" id="PRU00024"/>
    </source>
</evidence>
<feature type="compositionally biased region" description="Polar residues" evidence="2">
    <location>
        <begin position="1348"/>
        <end position="1383"/>
    </location>
</feature>
<feature type="compositionally biased region" description="Basic residues" evidence="2">
    <location>
        <begin position="318"/>
        <end position="333"/>
    </location>
</feature>
<name>A0ABY7ENS9_MYAAR</name>
<protein>
    <submittedName>
        <fullName evidence="4">KMT5A-like protein</fullName>
    </submittedName>
</protein>
<feature type="compositionally biased region" description="Acidic residues" evidence="2">
    <location>
        <begin position="277"/>
        <end position="286"/>
    </location>
</feature>
<feature type="compositionally biased region" description="Polar residues" evidence="2">
    <location>
        <begin position="796"/>
        <end position="824"/>
    </location>
</feature>
<feature type="region of interest" description="Disordered" evidence="2">
    <location>
        <begin position="898"/>
        <end position="990"/>
    </location>
</feature>
<feature type="compositionally biased region" description="Polar residues" evidence="2">
    <location>
        <begin position="337"/>
        <end position="347"/>
    </location>
</feature>
<feature type="region of interest" description="Disordered" evidence="2">
    <location>
        <begin position="669"/>
        <end position="700"/>
    </location>
</feature>
<feature type="compositionally biased region" description="Polar residues" evidence="2">
    <location>
        <begin position="1277"/>
        <end position="1332"/>
    </location>
</feature>
<feature type="compositionally biased region" description="Polar residues" evidence="2">
    <location>
        <begin position="1400"/>
        <end position="1416"/>
    </location>
</feature>
<dbReference type="SUPFAM" id="SSF82199">
    <property type="entry name" value="SET domain"/>
    <property type="match status" value="1"/>
</dbReference>
<dbReference type="Gene3D" id="3.30.160.60">
    <property type="entry name" value="Classic Zinc Finger"/>
    <property type="match status" value="1"/>
</dbReference>
<feature type="compositionally biased region" description="Polar residues" evidence="2">
    <location>
        <begin position="1486"/>
        <end position="1523"/>
    </location>
</feature>
<feature type="region of interest" description="Disordered" evidence="2">
    <location>
        <begin position="1914"/>
        <end position="1952"/>
    </location>
</feature>
<accession>A0ABY7ENS9</accession>
<sequence>MASQPIQCEMCLEENAVGRCDTCGPVGEACLRIHQKGKIFRTHIINVLNKDSLATIRIDITEERCKQHRTERTNFLCKTHESMICGRCLRSEHPSCLQEVVDLLHVDFKINCEKVNSMKALFNELKDEILLLKVDAEHSKDYYKKNADKCVQECMDLGNRIKQRVDELTSNIRDGIAMRQSKNVSAHSLITVACDEKSKWCAEKEKKIDDFVDNNMAGYLYLMGRHIEEDISNAISDLKEIKSKYIFKGIDFKQNKVILNCLFEDLEEVCELHEEVTGSDDGDSDDVATSTTEKNKTRRGLTALLNQAKHNLDQSEKKMKRFTMTKRKGKPKPKGSNPDTEAMSNQGEHLKPMTMRSQAPPPKSPAQVTQTQPAMSELVQMPPNSVPPHISASNINSSNDDFGDDQVDGAVATHLKCLLPQGTQPTGTVAVEFNENKLGRGIKTTVDRKNGDFLLHYTGELITGEEGDRREAKNSTGFRFFFISKGKQLCVDASEESGRLGRLVNHGHKKELNAVMKEVSGQLILFAQSPSFQDNTQGTSDTNTVHQTSSTDGDTLETNVEQSSPVTAVEDQLTCTASVESPSFQDNTTDASDTNTVHQTSSTDGDTLETNVEQSSSVTAVEDQLTCTARVESPSFQDNTPDASDTNTVHQTSSTDVTAVEDQLTCTARVESPSFQDNTPDASDTNTVHQTSSTDGDTLKTNLEQSSTVKAVEDQLTCTARVESPSFQDNTPDVSDTNTGHQTSSTHDNTPDASDTNTVHQTSSTDGDTLETNVEQSSPVTAVEDQLTCTARIESPSFQDNTPDASDTNTVHQTSRTEGDTLETNVEQSSPVTAVEDQVTFPDIVESPSFQDNTPDASDTNTVHHTSRKDFDTLETNVEQSSPVTAVEKQVTFPDIVESPSFQDNTQGTSDTNTVHQTSSTDGDTLETNVEQSSPVTAVEDKLTCTASVESPSFQDNTTDASDTNTVHQTSSTDGDTLETNVEQSSPVTAVEDQLTCTARVESPSFQDNTPDASDTNTVHQTSSTEGDTLETNVEQSSPVTAVEEQVTFPDIVESPSFQDNTQGTSDTNTVHQTSSTDGDTLETNVEQSSPVTAVEDQLTCTASVESPSFQDNTTDASDINTVHQTSSTDGDTLETNVEQSSSVTAVEDQLTCTARVESPSFQDNTPDASDTNTVHQTSSTDGDTLETNVELSFSVTAVKDQVTFPDIVETVEDQLTCTARVESPSFQDNTPDASDTNTVHQTSSTDGDTLKTNLEQSSTVKAVEDQLTCTARVESPSFQDNTPDASDTNTVHQTSSTHDNTPDASDTNTVHQTSSTDGDTLETNVEQSSPVTAVEDQLTCTARVESPSFQDNTPDASDTNTVHQTSRTEGDTLETNVEQASPVTAVEEQVTFPDIVESPSFQDNTPDASDTNTVHHTSRKDVDTLETNVEQSSPVTPLKSNPSFQDNTQGTSDTNTVHQTSSTDGDTLETNVEQSSPVTAVEDQLTCTASVESPSFQDNTTDASDTNTVHQTSSTDGDTLETNVEQSSSVTAVEDQLTCTARVESPSFQDNTPDASDTNTVHQTSSTDVTAVEDQLTCTARVESPSFQDNTPDASDTNTVHQTSSTDGDTLKTNLEQSSTVKAVEDQLTCTARVESPSFQDNTPDASDTNTVHQTSSTHDNTPDASDTNTVHQTSSTEGDTLETNVEQSSPVTAVEDQVTFPDIVESPSFQDNTPDASDTNTVHHTSRKDVDTLETNVEQSSPVTAVEKQVTFPDIVESPSFQDNTQGTSDTNTVHQTSSTDGDTLETNVEQSSSVTAVEDQLTCTARVESPSFRDNTPDASDTNTVHQTSSTDGDTLETNVELFFSVTAVKDQVTFPGIVESPSFQDNTTDAFDTNTIHQTSSTDGDTLETIVEQSSPVTDVEDQLTCTARVESPSFQDNTPDASDTNTVHQTSSTDGDTLETNVEQSSPVTAVDDQVTFPDIVESLFWEDNADPCTDDREKYEKLLEANREPAVTYTSKDVPAVPEQVQVTCKELPVEPHSSSEESAYMEAKIDGRMDIVHTQGKQDKKVATLLNRDMVDAINLLIATRAACGILDTNMYVFANQLDGHLSTWTSLRDQAVQAQCSKPELINCNSLRKYIATLMDLNDGEVQWVSSHLGHTVKTHKDFYRLQEAAIEIGKVSKLLIAAESGKLSKYKGKSLAALQLDGMKI</sequence>
<feature type="compositionally biased region" description="Polar residues" evidence="2">
    <location>
        <begin position="1004"/>
        <end position="1040"/>
    </location>
</feature>
<feature type="region of interest" description="Disordered" evidence="2">
    <location>
        <begin position="533"/>
        <end position="565"/>
    </location>
</feature>
<feature type="compositionally biased region" description="Low complexity" evidence="2">
    <location>
        <begin position="390"/>
        <end position="399"/>
    </location>
</feature>
<feature type="compositionally biased region" description="Polar residues" evidence="2">
    <location>
        <begin position="725"/>
        <end position="780"/>
    </location>
</feature>
<dbReference type="CDD" id="cd19757">
    <property type="entry name" value="Bbox1"/>
    <property type="match status" value="1"/>
</dbReference>
<feature type="compositionally biased region" description="Polar residues" evidence="2">
    <location>
        <begin position="945"/>
        <end position="988"/>
    </location>
</feature>